<feature type="region of interest" description="Disordered" evidence="4">
    <location>
        <begin position="696"/>
        <end position="717"/>
    </location>
</feature>
<dbReference type="InterPro" id="IPR035970">
    <property type="entry name" value="60S_ribosomal_eL19_sf"/>
</dbReference>
<dbReference type="PANTHER" id="PTHR10722">
    <property type="entry name" value="60S RIBOSOMAL PROTEIN L19"/>
    <property type="match status" value="1"/>
</dbReference>
<dbReference type="InterPro" id="IPR039547">
    <property type="entry name" value="Ribosomal_eL19"/>
</dbReference>
<dbReference type="InterPro" id="IPR057259">
    <property type="entry name" value="Ribosomal_L19e"/>
</dbReference>
<dbReference type="EMBL" id="NAJM01000029">
    <property type="protein sequence ID" value="RVX69499.1"/>
    <property type="molecule type" value="Genomic_DNA"/>
</dbReference>
<name>A0A438N198_EXOME</name>
<comment type="caution">
    <text evidence="6">The sequence shown here is derived from an EMBL/GenBank/DDBJ whole genome shotgun (WGS) entry which is preliminary data.</text>
</comment>
<dbReference type="HAMAP" id="MF_01475">
    <property type="entry name" value="Ribosomal_eL19"/>
    <property type="match status" value="1"/>
</dbReference>
<dbReference type="FunFam" id="1.10.1650.10:FF:000001">
    <property type="entry name" value="Ribosomal protein L19"/>
    <property type="match status" value="1"/>
</dbReference>
<feature type="region of interest" description="Disordered" evidence="4">
    <location>
        <begin position="431"/>
        <end position="454"/>
    </location>
</feature>
<dbReference type="NCBIfam" id="NF006343">
    <property type="entry name" value="PRK08570.1"/>
    <property type="match status" value="1"/>
</dbReference>
<evidence type="ECO:0000256" key="3">
    <source>
        <dbReference type="ARBA" id="ARBA00023274"/>
    </source>
</evidence>
<dbReference type="GO" id="GO:0003723">
    <property type="term" value="F:RNA binding"/>
    <property type="evidence" value="ECO:0007669"/>
    <property type="project" value="InterPro"/>
</dbReference>
<feature type="compositionally biased region" description="Basic and acidic residues" evidence="4">
    <location>
        <begin position="190"/>
        <end position="211"/>
    </location>
</feature>
<sequence length="885" mass="102053">MPSCDHTHLGTFALSKHRLFKTLTSCHRRHRNKMSNLRTQKRLAASVLGAGKRKIWIDPSEISEVANANSRQTIRKLISDGLIIRKPVAVHSRARARELNAARRIGRHRGFGKRKGTSDARMPSQVLWMRRLRVLRRLLVKYRAAGKIDKHLYHELYQLSKGNTFKHKRALVEHIHKAKAEKQRERILKEEMDARRAKTKAARERRQERQQTKQRALLGEDADDTKAELPTPPTFVAVRLGGLLQATKKPKRRSSTESLAEKERNPPARPIPLEFPCYTPPICGSPLSEKHIKTLCKHLATIKRPFDIQDSDLAQLNVHVEQEVGLEQFVPEDLFRSRPFLYDSDLDMMLSELDTANEDAYREILRLPPLEGKTKPRLAYSRNFFIHLEDMSRYWDDSKDQYYEVEAKDAENQDSSSAEGIRVKVDQQITTTTSGGPVDTLETIEAGSSPQQPGMVAVEPSLHLSPPPEVMDIPTRPKLKHVYKGQRLGNGEQMSSGTRVSMVKSLLKMVVHKFNCRDFEISGKERLRIRTTNIPSVFYNFCVAKVPSEMKLARARIVEGPILAVHARSEVRFKSRDGLLTPGSDFLGEKYDFFRELGCMLSLAKQRGREGKEVPKGARPDQWWACKPRWGGGETRWGQLANEVFEEDDPSWSPEEARLQKEKREAAAEQERQMEAATAADLKNLKPEDIMAQALLANERPKKKKRSDTNGGKSADNVEYKDGRRLMYTQPLRRKWFQEWTKIRPNASTWDEKVIYRRIGKPNQQHGSDGWDNVYMLSSVNHHVCLLELLIHQDYVEWLETGKAMDKDDPPVMETTEQPQRHMLYMKRSRWYDVFDVDQRKELLTGIWRVMSWVSREEVPKEELEKVEGLKHQRMAEGADHAMEI</sequence>
<dbReference type="Pfam" id="PF25476">
    <property type="entry name" value="Ribosomal_L19e_C"/>
    <property type="match status" value="1"/>
</dbReference>
<evidence type="ECO:0000313" key="6">
    <source>
        <dbReference type="EMBL" id="RVX69499.1"/>
    </source>
</evidence>
<feature type="domain" description="Large ribosomal subunit protein eL19" evidence="5">
    <location>
        <begin position="36"/>
        <end position="179"/>
    </location>
</feature>
<proteinExistence type="inferred from homology"/>
<evidence type="ECO:0000256" key="2">
    <source>
        <dbReference type="ARBA" id="ARBA00022980"/>
    </source>
</evidence>
<gene>
    <name evidence="6" type="ORF">B0A52_06563</name>
</gene>
<dbReference type="GO" id="GO:0006412">
    <property type="term" value="P:translation"/>
    <property type="evidence" value="ECO:0007669"/>
    <property type="project" value="InterPro"/>
</dbReference>
<feature type="region of interest" description="Disordered" evidence="4">
    <location>
        <begin position="190"/>
        <end position="230"/>
    </location>
</feature>
<dbReference type="InterPro" id="IPR015972">
    <property type="entry name" value="Ribosomal_eL19_dom1"/>
</dbReference>
<dbReference type="SUPFAM" id="SSF48140">
    <property type="entry name" value="Ribosomal protein L19 (L19e)"/>
    <property type="match status" value="1"/>
</dbReference>
<dbReference type="AlphaFoldDB" id="A0A438N198"/>
<dbReference type="Gene3D" id="1.10.1200.240">
    <property type="match status" value="1"/>
</dbReference>
<dbReference type="VEuPathDB" id="FungiDB:PV10_05545"/>
<evidence type="ECO:0000259" key="5">
    <source>
        <dbReference type="SMART" id="SM01416"/>
    </source>
</evidence>
<evidence type="ECO:0000256" key="1">
    <source>
        <dbReference type="ARBA" id="ARBA00011082"/>
    </source>
</evidence>
<dbReference type="Proteomes" id="UP000288859">
    <property type="component" value="Unassembled WGS sequence"/>
</dbReference>
<feature type="region of interest" description="Disordered" evidence="4">
    <location>
        <begin position="645"/>
        <end position="668"/>
    </location>
</feature>
<feature type="compositionally biased region" description="Basic and acidic residues" evidence="4">
    <location>
        <begin position="655"/>
        <end position="668"/>
    </location>
</feature>
<dbReference type="Pfam" id="PF01280">
    <property type="entry name" value="Ribosomal_L19e"/>
    <property type="match status" value="1"/>
</dbReference>
<feature type="region of interest" description="Disordered" evidence="4">
    <location>
        <begin position="246"/>
        <end position="272"/>
    </location>
</feature>
<keyword evidence="3" id="KW-0687">Ribonucleoprotein</keyword>
<evidence type="ECO:0000313" key="7">
    <source>
        <dbReference type="Proteomes" id="UP000288859"/>
    </source>
</evidence>
<keyword evidence="2" id="KW-0689">Ribosomal protein</keyword>
<dbReference type="InterPro" id="IPR000196">
    <property type="entry name" value="Ribosomal_eL19_dom"/>
</dbReference>
<dbReference type="OrthoDB" id="5407653at2759"/>
<dbReference type="InterPro" id="IPR033935">
    <property type="entry name" value="Ribosomal_eL19_euk"/>
</dbReference>
<comment type="similarity">
    <text evidence="1">Belongs to the eukaryotic ribosomal protein eL19 family.</text>
</comment>
<dbReference type="VEuPathDB" id="FungiDB:PV10_05544"/>
<dbReference type="GO" id="GO:0003735">
    <property type="term" value="F:structural constituent of ribosome"/>
    <property type="evidence" value="ECO:0007669"/>
    <property type="project" value="InterPro"/>
</dbReference>
<evidence type="ECO:0000256" key="4">
    <source>
        <dbReference type="SAM" id="MobiDB-lite"/>
    </source>
</evidence>
<dbReference type="InterPro" id="IPR057260">
    <property type="entry name" value="Ribosomal_L19e_C"/>
</dbReference>
<dbReference type="SMART" id="SM01416">
    <property type="entry name" value="Ribosomal_L19e"/>
    <property type="match status" value="1"/>
</dbReference>
<reference evidence="6 7" key="1">
    <citation type="submission" date="2017-03" db="EMBL/GenBank/DDBJ databases">
        <title>Genomes of endolithic fungi from Antarctica.</title>
        <authorList>
            <person name="Coleine C."/>
            <person name="Masonjones S."/>
            <person name="Stajich J.E."/>
        </authorList>
    </citation>
    <scope>NUCLEOTIDE SEQUENCE [LARGE SCALE GENOMIC DNA]</scope>
    <source>
        <strain evidence="6 7">CCFEE 6314</strain>
    </source>
</reference>
<dbReference type="GO" id="GO:0022625">
    <property type="term" value="C:cytosolic large ribosomal subunit"/>
    <property type="evidence" value="ECO:0007669"/>
    <property type="project" value="InterPro"/>
</dbReference>
<organism evidence="6 7">
    <name type="scientific">Exophiala mesophila</name>
    <name type="common">Black yeast-like fungus</name>
    <dbReference type="NCBI Taxonomy" id="212818"/>
    <lineage>
        <taxon>Eukaryota</taxon>
        <taxon>Fungi</taxon>
        <taxon>Dikarya</taxon>
        <taxon>Ascomycota</taxon>
        <taxon>Pezizomycotina</taxon>
        <taxon>Eurotiomycetes</taxon>
        <taxon>Chaetothyriomycetidae</taxon>
        <taxon>Chaetothyriales</taxon>
        <taxon>Herpotrichiellaceae</taxon>
        <taxon>Exophiala</taxon>
    </lineage>
</organism>
<dbReference type="CDD" id="cd01417">
    <property type="entry name" value="Ribosomal_L19e_E"/>
    <property type="match status" value="1"/>
</dbReference>
<dbReference type="FunFam" id="1.10.1200.240:FF:000001">
    <property type="entry name" value="Ribosomal protein L19"/>
    <property type="match status" value="1"/>
</dbReference>
<accession>A0A438N198</accession>
<protein>
    <recommendedName>
        <fullName evidence="5">Large ribosomal subunit protein eL19 domain-containing protein</fullName>
    </recommendedName>
</protein>
<dbReference type="Gene3D" id="1.10.1650.10">
    <property type="match status" value="1"/>
</dbReference>